<name>A0A840D6P2_9BACE</name>
<dbReference type="Pfam" id="PF11013">
    <property type="entry name" value="DUF2851"/>
    <property type="match status" value="1"/>
</dbReference>
<dbReference type="RefSeq" id="WP_044160378.1">
    <property type="nucleotide sequence ID" value="NZ_JACIER010000006.1"/>
</dbReference>
<keyword evidence="2" id="KW-1185">Reference proteome</keyword>
<organism evidence="1 2">
    <name type="scientific">Bacteroides reticulotermitis</name>
    <dbReference type="NCBI Taxonomy" id="1133319"/>
    <lineage>
        <taxon>Bacteria</taxon>
        <taxon>Pseudomonadati</taxon>
        <taxon>Bacteroidota</taxon>
        <taxon>Bacteroidia</taxon>
        <taxon>Bacteroidales</taxon>
        <taxon>Bacteroidaceae</taxon>
        <taxon>Bacteroides</taxon>
    </lineage>
</organism>
<reference evidence="1" key="1">
    <citation type="submission" date="2020-08" db="EMBL/GenBank/DDBJ databases">
        <title>Genomic Encyclopedia of Type Strains, Phase IV (KMG-IV): sequencing the most valuable type-strain genomes for metagenomic binning, comparative biology and taxonomic classification.</title>
        <authorList>
            <person name="Goeker M."/>
        </authorList>
    </citation>
    <scope>NUCLEOTIDE SEQUENCE [LARGE SCALE GENOMIC DNA]</scope>
    <source>
        <strain evidence="1">DSM 105720</strain>
    </source>
</reference>
<protein>
    <recommendedName>
        <fullName evidence="3">DUF2851 family protein</fullName>
    </recommendedName>
</protein>
<evidence type="ECO:0000313" key="1">
    <source>
        <dbReference type="EMBL" id="MBB4044082.1"/>
    </source>
</evidence>
<evidence type="ECO:0008006" key="3">
    <source>
        <dbReference type="Google" id="ProtNLM"/>
    </source>
</evidence>
<dbReference type="Proteomes" id="UP000560658">
    <property type="component" value="Unassembled WGS sequence"/>
</dbReference>
<dbReference type="AlphaFoldDB" id="A0A840D6P2"/>
<evidence type="ECO:0000313" key="2">
    <source>
        <dbReference type="Proteomes" id="UP000560658"/>
    </source>
</evidence>
<dbReference type="EMBL" id="JACIER010000006">
    <property type="protein sequence ID" value="MBB4044082.1"/>
    <property type="molecule type" value="Genomic_DNA"/>
</dbReference>
<accession>A0A840D6P2</accession>
<dbReference type="InterPro" id="IPR021272">
    <property type="entry name" value="DUF2851"/>
</dbReference>
<proteinExistence type="predicted"/>
<sequence>MEHLLHYVWKHKLFPLKILQTTHGLQVEVIDPGLRNTDSGPDFLSAKLKIDNFMWVGNIEIHTHASDWFRHGHDRDKAYDTVVLHVVEEADVEVARSNGEEIPQMLLACPDQIKEHYQELAQSDRFPACHSVLRSLPKLTIHYWLSALQTERLEQKAQQITQRLELCNQNWEDAFFMTLARNYGFGLNGDAFETWAKLIPLQAVAKHRDNLTQVEALFFGQAGLLEESNYPEEEDAYVLSLRKEFRYLQHKFETAKVMESSLWRFLRLRPENFPTIRLAQLAYLYHQGDKLFSRLLEVESLEAVRALLTTQTSSYWETHFMFGNTSPQRQKTLGERSKDLVVINTVIPFLYTFGLHREDEALCNRAERLLEELKAEDNHIVRLWDEAGVAVTSAADSQALIQLQKNYCDNRKCLFCRFGYEYLRRK</sequence>
<comment type="caution">
    <text evidence="1">The sequence shown here is derived from an EMBL/GenBank/DDBJ whole genome shotgun (WGS) entry which is preliminary data.</text>
</comment>
<gene>
    <name evidence="1" type="ORF">GGR06_001871</name>
</gene>